<dbReference type="PANTHER" id="PTHR10653">
    <property type="entry name" value="F-ACTIN-CAPPING PROTEIN SUBUNIT ALPHA"/>
    <property type="match status" value="1"/>
</dbReference>
<proteinExistence type="inferred from homology"/>
<dbReference type="InterPro" id="IPR037282">
    <property type="entry name" value="CapZ_alpha/beta"/>
</dbReference>
<evidence type="ECO:0000256" key="7">
    <source>
        <dbReference type="ARBA" id="ARBA00025389"/>
    </source>
</evidence>
<evidence type="ECO:0000313" key="10">
    <source>
        <dbReference type="Proteomes" id="UP000053317"/>
    </source>
</evidence>
<dbReference type="AlphaFoldDB" id="A0A0G2EQK1"/>
<gene>
    <name evidence="9" type="ORF">UCRPC4_g02511</name>
</gene>
<dbReference type="GO" id="GO:1902404">
    <property type="term" value="P:mitotic actomyosin contractile ring contraction"/>
    <property type="evidence" value="ECO:0007669"/>
    <property type="project" value="EnsemblFungi"/>
</dbReference>
<evidence type="ECO:0000256" key="6">
    <source>
        <dbReference type="ARBA" id="ARBA00023212"/>
    </source>
</evidence>
<dbReference type="InterPro" id="IPR017865">
    <property type="entry name" value="F-actin_cap_asu_CS"/>
</dbReference>
<comment type="subunit">
    <text evidence="8">Heterodimer of an alpha and a beta subunit.</text>
</comment>
<dbReference type="SUPFAM" id="SSF90096">
    <property type="entry name" value="Subunits of heterodimeric actin filament capping protein Capz"/>
    <property type="match status" value="1"/>
</dbReference>
<dbReference type="PRINTS" id="PR00191">
    <property type="entry name" value="FACTINCAPA"/>
</dbReference>
<dbReference type="PROSITE" id="PS00749">
    <property type="entry name" value="F_ACTIN_CAPPING_A_2"/>
    <property type="match status" value="1"/>
</dbReference>
<dbReference type="GO" id="GO:0030479">
    <property type="term" value="C:actin cortical patch"/>
    <property type="evidence" value="ECO:0007669"/>
    <property type="project" value="EnsemblFungi"/>
</dbReference>
<comment type="function">
    <text evidence="7 8">F-actin-capping proteins bind in a Ca(2+)-independent manner to the fast growing ends of actin filaments (barbed end) thereby blocking the exchange of subunits at these ends. Unlike other capping proteins (such as gelsolin and severin), these proteins do not sever actin filaments.</text>
</comment>
<evidence type="ECO:0000256" key="4">
    <source>
        <dbReference type="ARBA" id="ARBA00022467"/>
    </source>
</evidence>
<accession>A0A0G2EQK1</accession>
<dbReference type="Gene3D" id="3.90.1150.210">
    <property type="entry name" value="F-actin capping protein, beta subunit"/>
    <property type="match status" value="1"/>
</dbReference>
<dbReference type="InterPro" id="IPR002189">
    <property type="entry name" value="CapZ_alpha"/>
</dbReference>
<protein>
    <recommendedName>
        <fullName evidence="3 8">F-actin-capping protein subunit alpha</fullName>
    </recommendedName>
</protein>
<dbReference type="GO" id="GO:0044396">
    <property type="term" value="P:actin cortical patch organization"/>
    <property type="evidence" value="ECO:0007669"/>
    <property type="project" value="EnsemblFungi"/>
</dbReference>
<organism evidence="9 10">
    <name type="scientific">Phaeomoniella chlamydospora</name>
    <name type="common">Phaeoacremonium chlamydosporum</name>
    <dbReference type="NCBI Taxonomy" id="158046"/>
    <lineage>
        <taxon>Eukaryota</taxon>
        <taxon>Fungi</taxon>
        <taxon>Dikarya</taxon>
        <taxon>Ascomycota</taxon>
        <taxon>Pezizomycotina</taxon>
        <taxon>Eurotiomycetes</taxon>
        <taxon>Chaetothyriomycetidae</taxon>
        <taxon>Phaeomoniellales</taxon>
        <taxon>Phaeomoniellaceae</taxon>
        <taxon>Phaeomoniella</taxon>
    </lineage>
</organism>
<dbReference type="GO" id="GO:1903475">
    <property type="term" value="P:mitotic actomyosin contractile ring assembly"/>
    <property type="evidence" value="ECO:0007669"/>
    <property type="project" value="EnsemblFungi"/>
</dbReference>
<evidence type="ECO:0000256" key="3">
    <source>
        <dbReference type="ARBA" id="ARBA00014038"/>
    </source>
</evidence>
<dbReference type="OrthoDB" id="340550at2759"/>
<keyword evidence="4 8" id="KW-0117">Actin capping</keyword>
<dbReference type="GO" id="GO:0005934">
    <property type="term" value="C:cellular bud tip"/>
    <property type="evidence" value="ECO:0007669"/>
    <property type="project" value="EnsemblFungi"/>
</dbReference>
<dbReference type="Proteomes" id="UP000053317">
    <property type="component" value="Unassembled WGS sequence"/>
</dbReference>
<dbReference type="Gene3D" id="3.30.1140.60">
    <property type="entry name" value="F-actin capping protein, alpha subunit"/>
    <property type="match status" value="1"/>
</dbReference>
<dbReference type="PANTHER" id="PTHR10653:SF0">
    <property type="entry name" value="F-ACTIN-CAPPING PROTEIN SUBUNIT ALPHA"/>
    <property type="match status" value="1"/>
</dbReference>
<sequence length="273" mass="29979">MSSTAEIASAFIKGAPPGELGDVVADLKTLTSDSNLALIQSLKPAFQSYNEDQLTTIKLPGSSQSVLISKYNRLGDGKYFDVESNSSWDFDHITQKASNVQSYTDDSPNSDLIKSLSKSLSSYASEHYPASTYGVYPDSSSSGSIAILLVANKYSPNNFWNGRWRSIYTFDPSSSTLSGTLQVHIHYYEDGNVALTTNKPVSISVSSPSAPEILRKIAATEKQYQEELNKEFVKMNDSSFKALRRQLPVTRQKVEWEKVGGYKLGSDLRGGGR</sequence>
<keyword evidence="6" id="KW-0206">Cytoskeleton</keyword>
<reference evidence="9 10" key="1">
    <citation type="submission" date="2015-05" db="EMBL/GenBank/DDBJ databases">
        <title>Distinctive expansion of gene families associated with plant cell wall degradation and secondary metabolism in the genomes of grapevine trunk pathogens.</title>
        <authorList>
            <person name="Lawrence D.P."/>
            <person name="Travadon R."/>
            <person name="Rolshausen P.E."/>
            <person name="Baumgartner K."/>
        </authorList>
    </citation>
    <scope>NUCLEOTIDE SEQUENCE [LARGE SCALE GENOMIC DNA]</scope>
    <source>
        <strain evidence="9">UCRPC4</strain>
    </source>
</reference>
<name>A0A0G2EQK1_PHACM</name>
<dbReference type="InterPro" id="IPR042489">
    <property type="entry name" value="CapZ_alpha_1"/>
</dbReference>
<dbReference type="GO" id="GO:0110085">
    <property type="term" value="C:mitotic actomyosin contractile ring"/>
    <property type="evidence" value="ECO:0007669"/>
    <property type="project" value="EnsemblFungi"/>
</dbReference>
<evidence type="ECO:0000256" key="1">
    <source>
        <dbReference type="ARBA" id="ARBA00004245"/>
    </source>
</evidence>
<dbReference type="GO" id="GO:0008290">
    <property type="term" value="C:F-actin capping protein complex"/>
    <property type="evidence" value="ECO:0007669"/>
    <property type="project" value="UniProtKB-UniRule"/>
</dbReference>
<dbReference type="FunFam" id="3.90.1150.210:FF:000003">
    <property type="entry name" value="F-actin-capping protein subunit alpha"/>
    <property type="match status" value="1"/>
</dbReference>
<dbReference type="GO" id="GO:0051016">
    <property type="term" value="P:barbed-end actin filament capping"/>
    <property type="evidence" value="ECO:0007669"/>
    <property type="project" value="UniProtKB-UniRule"/>
</dbReference>
<keyword evidence="6" id="KW-0963">Cytoplasm</keyword>
<reference evidence="9 10" key="2">
    <citation type="submission" date="2015-05" db="EMBL/GenBank/DDBJ databases">
        <authorList>
            <person name="Morales-Cruz A."/>
            <person name="Amrine K.C."/>
            <person name="Cantu D."/>
        </authorList>
    </citation>
    <scope>NUCLEOTIDE SEQUENCE [LARGE SCALE GENOMIC DNA]</scope>
    <source>
        <strain evidence="9">UCRPC4</strain>
    </source>
</reference>
<evidence type="ECO:0000256" key="8">
    <source>
        <dbReference type="RuleBase" id="RU365077"/>
    </source>
</evidence>
<dbReference type="GO" id="GO:0051015">
    <property type="term" value="F:actin filament binding"/>
    <property type="evidence" value="ECO:0007669"/>
    <property type="project" value="EnsemblFungi"/>
</dbReference>
<dbReference type="EMBL" id="LCWF01000060">
    <property type="protein sequence ID" value="KKY24401.1"/>
    <property type="molecule type" value="Genomic_DNA"/>
</dbReference>
<keyword evidence="10" id="KW-1185">Reference proteome</keyword>
<comment type="similarity">
    <text evidence="2 8">Belongs to the F-actin-capping protein alpha subunit family.</text>
</comment>
<keyword evidence="5 8" id="KW-0009">Actin-binding</keyword>
<dbReference type="Pfam" id="PF01267">
    <property type="entry name" value="F-actin_cap_A"/>
    <property type="match status" value="1"/>
</dbReference>
<comment type="caution">
    <text evidence="9">The sequence shown here is derived from an EMBL/GenBank/DDBJ whole genome shotgun (WGS) entry which is preliminary data.</text>
</comment>
<dbReference type="InterPro" id="IPR042276">
    <property type="entry name" value="CapZ_alpha/beta_2"/>
</dbReference>
<dbReference type="GO" id="GO:0000131">
    <property type="term" value="C:incipient cellular bud site"/>
    <property type="evidence" value="ECO:0007669"/>
    <property type="project" value="EnsemblFungi"/>
</dbReference>
<dbReference type="GO" id="GO:1904600">
    <property type="term" value="P:mating projection actin fusion focus assembly"/>
    <property type="evidence" value="ECO:0007669"/>
    <property type="project" value="EnsemblFungi"/>
</dbReference>
<comment type="subcellular location">
    <subcellularLocation>
        <location evidence="1">Cytoplasm</location>
        <location evidence="1">Cytoskeleton</location>
    </subcellularLocation>
</comment>
<evidence type="ECO:0000256" key="5">
    <source>
        <dbReference type="ARBA" id="ARBA00023203"/>
    </source>
</evidence>
<evidence type="ECO:0000313" key="9">
    <source>
        <dbReference type="EMBL" id="KKY24401.1"/>
    </source>
</evidence>
<evidence type="ECO:0000256" key="2">
    <source>
        <dbReference type="ARBA" id="ARBA00010479"/>
    </source>
</evidence>